<dbReference type="PROSITE" id="PS00514">
    <property type="entry name" value="FIBRINOGEN_C_1"/>
    <property type="match status" value="1"/>
</dbReference>
<evidence type="ECO:0000256" key="3">
    <source>
        <dbReference type="ARBA" id="ARBA00022729"/>
    </source>
</evidence>
<sequence length="153" mass="17297">MIRMLPFKDFCISSIHSLTTFTLWCLGTQQLRIDVEDFNGSTTFATYSSFRIANENENYKLSLGSYLDGNMGDSFSGHNGLAFSTKDKDNDTRPTSCAVTYKGAWWYGSCHSSNLNGLYHKGEHSSFADGINWSAGRGYHYSYKYVDMKIRAQ</sequence>
<reference evidence="8" key="1">
    <citation type="submission" date="2025-08" db="UniProtKB">
        <authorList>
            <consortium name="RefSeq"/>
        </authorList>
    </citation>
    <scope>IDENTIFICATION</scope>
</reference>
<dbReference type="InterPro" id="IPR036056">
    <property type="entry name" value="Fibrinogen-like_C"/>
</dbReference>
<evidence type="ECO:0000256" key="2">
    <source>
        <dbReference type="ARBA" id="ARBA00022525"/>
    </source>
</evidence>
<keyword evidence="7" id="KW-1185">Reference proteome</keyword>
<dbReference type="Pfam" id="PF00147">
    <property type="entry name" value="Fibrinogen_C"/>
    <property type="match status" value="1"/>
</dbReference>
<dbReference type="GO" id="GO:0005615">
    <property type="term" value="C:extracellular space"/>
    <property type="evidence" value="ECO:0007669"/>
    <property type="project" value="TreeGrafter"/>
</dbReference>
<evidence type="ECO:0000256" key="5">
    <source>
        <dbReference type="ARBA" id="ARBA00023278"/>
    </source>
</evidence>
<dbReference type="GO" id="GO:0003823">
    <property type="term" value="F:antigen binding"/>
    <property type="evidence" value="ECO:0007669"/>
    <property type="project" value="TreeGrafter"/>
</dbReference>
<dbReference type="PROSITE" id="PS51406">
    <property type="entry name" value="FIBRINOGEN_C_2"/>
    <property type="match status" value="1"/>
</dbReference>
<keyword evidence="4" id="KW-1015">Disulfide bond</keyword>
<organism evidence="7 8">
    <name type="scientific">Notechis scutatus</name>
    <name type="common">mainland tiger snake</name>
    <dbReference type="NCBI Taxonomy" id="8663"/>
    <lineage>
        <taxon>Eukaryota</taxon>
        <taxon>Metazoa</taxon>
        <taxon>Chordata</taxon>
        <taxon>Craniata</taxon>
        <taxon>Vertebrata</taxon>
        <taxon>Euteleostomi</taxon>
        <taxon>Lepidosauria</taxon>
        <taxon>Squamata</taxon>
        <taxon>Bifurcata</taxon>
        <taxon>Unidentata</taxon>
        <taxon>Episquamata</taxon>
        <taxon>Toxicofera</taxon>
        <taxon>Serpentes</taxon>
        <taxon>Colubroidea</taxon>
        <taxon>Elapidae</taxon>
        <taxon>Hydrophiinae</taxon>
        <taxon>Notechis</taxon>
    </lineage>
</organism>
<name>A0A6J1W4T1_9SAUR</name>
<dbReference type="GO" id="GO:0001867">
    <property type="term" value="P:complement activation, lectin pathway"/>
    <property type="evidence" value="ECO:0007669"/>
    <property type="project" value="TreeGrafter"/>
</dbReference>
<evidence type="ECO:0000256" key="1">
    <source>
        <dbReference type="ARBA" id="ARBA00004613"/>
    </source>
</evidence>
<evidence type="ECO:0000313" key="7">
    <source>
        <dbReference type="Proteomes" id="UP000504612"/>
    </source>
</evidence>
<dbReference type="GO" id="GO:0005102">
    <property type="term" value="F:signaling receptor binding"/>
    <property type="evidence" value="ECO:0007669"/>
    <property type="project" value="TreeGrafter"/>
</dbReference>
<dbReference type="SUPFAM" id="SSF56496">
    <property type="entry name" value="Fibrinogen C-terminal domain-like"/>
    <property type="match status" value="1"/>
</dbReference>
<dbReference type="SMART" id="SM00186">
    <property type="entry name" value="FBG"/>
    <property type="match status" value="1"/>
</dbReference>
<keyword evidence="5" id="KW-0379">Hydroxylation</keyword>
<dbReference type="PANTHER" id="PTHR19143">
    <property type="entry name" value="FIBRINOGEN/TENASCIN/ANGIOPOEITIN"/>
    <property type="match status" value="1"/>
</dbReference>
<evidence type="ECO:0000256" key="4">
    <source>
        <dbReference type="ARBA" id="ARBA00023157"/>
    </source>
</evidence>
<dbReference type="InterPro" id="IPR050373">
    <property type="entry name" value="Fibrinogen_C-term_domain"/>
</dbReference>
<evidence type="ECO:0000259" key="6">
    <source>
        <dbReference type="PROSITE" id="PS51406"/>
    </source>
</evidence>
<dbReference type="GeneID" id="113429111"/>
<dbReference type="GO" id="GO:0097367">
    <property type="term" value="F:carbohydrate derivative binding"/>
    <property type="evidence" value="ECO:0007669"/>
    <property type="project" value="TreeGrafter"/>
</dbReference>
<dbReference type="KEGG" id="nss:113429111"/>
<keyword evidence="2" id="KW-0964">Secreted</keyword>
<gene>
    <name evidence="8" type="primary">LOC113429111</name>
</gene>
<dbReference type="Proteomes" id="UP000504612">
    <property type="component" value="Unplaced"/>
</dbReference>
<dbReference type="RefSeq" id="XP_026547409.1">
    <property type="nucleotide sequence ID" value="XM_026691624.1"/>
</dbReference>
<dbReference type="Gene3D" id="3.90.215.10">
    <property type="entry name" value="Gamma Fibrinogen, chain A, domain 1"/>
    <property type="match status" value="1"/>
</dbReference>
<accession>A0A6J1W4T1</accession>
<protein>
    <submittedName>
        <fullName evidence="8">Ryncolin-1-like</fullName>
    </submittedName>
</protein>
<dbReference type="InterPro" id="IPR014716">
    <property type="entry name" value="Fibrinogen_a/b/g_C_1"/>
</dbReference>
<keyword evidence="3" id="KW-0732">Signal</keyword>
<proteinExistence type="predicted"/>
<feature type="domain" description="Fibrinogen C-terminal" evidence="6">
    <location>
        <begin position="15"/>
        <end position="153"/>
    </location>
</feature>
<dbReference type="AlphaFoldDB" id="A0A6J1W4T1"/>
<dbReference type="InterPro" id="IPR020837">
    <property type="entry name" value="Fibrinogen_CS"/>
</dbReference>
<dbReference type="InterPro" id="IPR002181">
    <property type="entry name" value="Fibrinogen_a/b/g_C_dom"/>
</dbReference>
<evidence type="ECO:0000313" key="8">
    <source>
        <dbReference type="RefSeq" id="XP_026547409.1"/>
    </source>
</evidence>
<comment type="subcellular location">
    <subcellularLocation>
        <location evidence="1">Secreted</location>
    </subcellularLocation>
</comment>
<dbReference type="PANTHER" id="PTHR19143:SF415">
    <property type="entry name" value="FICOLIN-3"/>
    <property type="match status" value="1"/>
</dbReference>